<sequence length="95" mass="10507">MKNIHPSTSSCTYKCVTCQKEFVIETVGSTKEVPVEVCSNCHSFYIGKQSTGTTLRGRAEKLSSKFETGLNNINKKPEKKEVVRKSKPRPGLSAL</sequence>
<dbReference type="PANTHER" id="PTHR33280:SF1">
    <property type="entry name" value="LARGE RIBOSOMAL SUBUNIT PROTEIN BL31C"/>
    <property type="match status" value="1"/>
</dbReference>
<dbReference type="InterPro" id="IPR042105">
    <property type="entry name" value="Ribosomal_bL31_sf"/>
</dbReference>
<feature type="region of interest" description="Disordered" evidence="4">
    <location>
        <begin position="69"/>
        <end position="95"/>
    </location>
</feature>
<dbReference type="SUPFAM" id="SSF143800">
    <property type="entry name" value="L28p-like"/>
    <property type="match status" value="1"/>
</dbReference>
<dbReference type="KEGG" id="ude:JM47_00010"/>
<evidence type="ECO:0000256" key="3">
    <source>
        <dbReference type="RuleBase" id="RU000564"/>
    </source>
</evidence>
<evidence type="ECO:0000256" key="1">
    <source>
        <dbReference type="ARBA" id="ARBA00022980"/>
    </source>
</evidence>
<dbReference type="GO" id="GO:0005840">
    <property type="term" value="C:ribosome"/>
    <property type="evidence" value="ECO:0007669"/>
    <property type="project" value="UniProtKB-KW"/>
</dbReference>
<keyword evidence="1 3" id="KW-0689">Ribosomal protein</keyword>
<protein>
    <recommendedName>
        <fullName evidence="3">50S ribosomal protein L31</fullName>
    </recommendedName>
</protein>
<dbReference type="PATRIC" id="fig|42094.4.peg.2"/>
<reference evidence="5 6" key="1">
    <citation type="journal article" date="2015" name="Genome Announc.">
        <title>Genome Sequence of Ureaplasma diversum Strain ATCC 49782.</title>
        <authorList>
            <person name="Marques L.M."/>
            <person name="Guimaraes A.M."/>
            <person name="Martins H.B."/>
            <person name="Rezende I.S."/>
            <person name="Barbosa M.S."/>
            <person name="Campos G.B."/>
            <person name="do Nascimento N.C."/>
            <person name="Dos Santos A.P."/>
            <person name="Amorim A.T."/>
            <person name="Santos V.M."/>
            <person name="Messick J.B."/>
            <person name="Timenetsky J."/>
        </authorList>
    </citation>
    <scope>NUCLEOTIDE SEQUENCE [LARGE SCALE GENOMIC DNA]</scope>
    <source>
        <strain evidence="5 6">ATCC 49782</strain>
    </source>
</reference>
<gene>
    <name evidence="5" type="ORF">JM47_00010</name>
</gene>
<accession>A0A0C5RKX6</accession>
<dbReference type="EMBL" id="CP009770">
    <property type="protein sequence ID" value="AJQ45067.1"/>
    <property type="molecule type" value="Genomic_DNA"/>
</dbReference>
<dbReference type="Pfam" id="PF01197">
    <property type="entry name" value="Ribosomal_L31"/>
    <property type="match status" value="1"/>
</dbReference>
<dbReference type="Gene3D" id="4.10.830.30">
    <property type="entry name" value="Ribosomal protein L31"/>
    <property type="match status" value="1"/>
</dbReference>
<dbReference type="STRING" id="42094.JM47_00010"/>
<dbReference type="InterPro" id="IPR002150">
    <property type="entry name" value="Ribosomal_bL31"/>
</dbReference>
<dbReference type="NCBIfam" id="TIGR00105">
    <property type="entry name" value="L31"/>
    <property type="match status" value="1"/>
</dbReference>
<dbReference type="RefSeq" id="WP_208895014.1">
    <property type="nucleotide sequence ID" value="NZ_CP009770.1"/>
</dbReference>
<dbReference type="PRINTS" id="PR01249">
    <property type="entry name" value="RIBOSOMALL31"/>
</dbReference>
<name>A0A0C5RKX6_9BACT</name>
<dbReference type="HOGENOM" id="CLU_114306_4_2_14"/>
<evidence type="ECO:0000256" key="4">
    <source>
        <dbReference type="SAM" id="MobiDB-lite"/>
    </source>
</evidence>
<dbReference type="PANTHER" id="PTHR33280">
    <property type="entry name" value="50S RIBOSOMAL PROTEIN L31, CHLOROPLASTIC"/>
    <property type="match status" value="1"/>
</dbReference>
<evidence type="ECO:0000256" key="2">
    <source>
        <dbReference type="ARBA" id="ARBA00023274"/>
    </source>
</evidence>
<feature type="compositionally biased region" description="Basic and acidic residues" evidence="4">
    <location>
        <begin position="75"/>
        <end position="84"/>
    </location>
</feature>
<dbReference type="GO" id="GO:0003735">
    <property type="term" value="F:structural constituent of ribosome"/>
    <property type="evidence" value="ECO:0007669"/>
    <property type="project" value="InterPro"/>
</dbReference>
<proteinExistence type="inferred from homology"/>
<dbReference type="GO" id="GO:1990904">
    <property type="term" value="C:ribonucleoprotein complex"/>
    <property type="evidence" value="ECO:0007669"/>
    <property type="project" value="UniProtKB-KW"/>
</dbReference>
<dbReference type="InterPro" id="IPR034704">
    <property type="entry name" value="Ribosomal_bL28/bL31-like_sf"/>
</dbReference>
<keyword evidence="2 3" id="KW-0687">Ribonucleoprotein</keyword>
<dbReference type="Proteomes" id="UP000032261">
    <property type="component" value="Chromosome"/>
</dbReference>
<evidence type="ECO:0000313" key="6">
    <source>
        <dbReference type="Proteomes" id="UP000032261"/>
    </source>
</evidence>
<dbReference type="GO" id="GO:0006412">
    <property type="term" value="P:translation"/>
    <property type="evidence" value="ECO:0007669"/>
    <property type="project" value="InterPro"/>
</dbReference>
<organism evidence="5 6">
    <name type="scientific">Ureaplasma diversum</name>
    <dbReference type="NCBI Taxonomy" id="42094"/>
    <lineage>
        <taxon>Bacteria</taxon>
        <taxon>Bacillati</taxon>
        <taxon>Mycoplasmatota</taxon>
        <taxon>Mycoplasmoidales</taxon>
        <taxon>Mycoplasmoidaceae</taxon>
        <taxon>Ureaplasma</taxon>
    </lineage>
</organism>
<comment type="similarity">
    <text evidence="3">Belongs to the bacterial ribosomal protein bL31 family.</text>
</comment>
<dbReference type="AlphaFoldDB" id="A0A0C5RKX6"/>
<evidence type="ECO:0000313" key="5">
    <source>
        <dbReference type="EMBL" id="AJQ45067.1"/>
    </source>
</evidence>